<keyword evidence="3" id="KW-0378">Hydrolase</keyword>
<dbReference type="OrthoDB" id="9803913at2"/>
<keyword evidence="4" id="KW-0267">Excision nuclease</keyword>
<dbReference type="SUPFAM" id="SSF82771">
    <property type="entry name" value="GIY-YIG endonuclease"/>
    <property type="match status" value="1"/>
</dbReference>
<evidence type="ECO:0000256" key="9">
    <source>
        <dbReference type="ARBA" id="ARBA00040756"/>
    </source>
</evidence>
<dbReference type="AlphaFoldDB" id="H2BTC1"/>
<comment type="subunit">
    <text evidence="8">DNA polymerase III contains a core (composed of alpha, epsilon and theta chains) that associates with a tau subunit. This core dimerizes to form the POLIII' complex. PolIII' associates with the gamma complex (composed of gamma, delta, delta', psi and chi chains) and with the beta chain to form the complete DNA polymerase III complex.</text>
</comment>
<dbReference type="GO" id="GO:0003676">
    <property type="term" value="F:nucleic acid binding"/>
    <property type="evidence" value="ECO:0007669"/>
    <property type="project" value="InterPro"/>
</dbReference>
<keyword evidence="6" id="KW-0742">SOS response</keyword>
<dbReference type="EMBL" id="JH594606">
    <property type="protein sequence ID" value="EHQ03720.1"/>
    <property type="molecule type" value="Genomic_DNA"/>
</dbReference>
<dbReference type="PANTHER" id="PTHR30562:SF10">
    <property type="entry name" value="EXCINUCLEASE CHO"/>
    <property type="match status" value="1"/>
</dbReference>
<evidence type="ECO:0000313" key="13">
    <source>
        <dbReference type="EMBL" id="EHQ03720.1"/>
    </source>
</evidence>
<feature type="domain" description="GIY-YIG" evidence="12">
    <location>
        <begin position="201"/>
        <end position="277"/>
    </location>
</feature>
<dbReference type="GO" id="GO:0009380">
    <property type="term" value="C:excinuclease repair complex"/>
    <property type="evidence" value="ECO:0007669"/>
    <property type="project" value="TreeGrafter"/>
</dbReference>
<evidence type="ECO:0000256" key="2">
    <source>
        <dbReference type="ARBA" id="ARBA00022769"/>
    </source>
</evidence>
<reference evidence="14" key="1">
    <citation type="journal article" date="2012" name="Stand. Genomic Sci.">
        <title>Genome sequence of the Antarctic rhodopsins-containing flavobacterium Gillisia limnaea type strain (R-8282(T)).</title>
        <authorList>
            <person name="Riedel T."/>
            <person name="Held B."/>
            <person name="Nolan M."/>
            <person name="Lucas S."/>
            <person name="Lapidus A."/>
            <person name="Tice H."/>
            <person name="Del Rio T.G."/>
            <person name="Cheng J.F."/>
            <person name="Han C."/>
            <person name="Tapia R."/>
            <person name="Goodwin L.A."/>
            <person name="Pitluck S."/>
            <person name="Liolios K."/>
            <person name="Mavromatis K."/>
            <person name="Pagani I."/>
            <person name="Ivanova N."/>
            <person name="Mikhailova N."/>
            <person name="Pati A."/>
            <person name="Chen A."/>
            <person name="Palaniappan K."/>
            <person name="Land M."/>
            <person name="Rohde M."/>
            <person name="Tindall B.J."/>
            <person name="Detter J.C."/>
            <person name="Goker M."/>
            <person name="Bristow J."/>
            <person name="Eisen J.A."/>
            <person name="Markowitz V."/>
            <person name="Hugenholtz P."/>
            <person name="Kyrpides N.C."/>
            <person name="Klenk H.P."/>
            <person name="Woyke T."/>
        </authorList>
    </citation>
    <scope>NUCLEOTIDE SEQUENCE [LARGE SCALE GENOMIC DNA]</scope>
    <source>
        <strain evidence="14">DSM 15749 / LMG 21470 / R-8282</strain>
    </source>
</reference>
<dbReference type="InterPro" id="IPR050066">
    <property type="entry name" value="UvrABC_protein_C"/>
</dbReference>
<evidence type="ECO:0000259" key="12">
    <source>
        <dbReference type="PROSITE" id="PS50164"/>
    </source>
</evidence>
<dbReference type="Pfam" id="PF01541">
    <property type="entry name" value="GIY-YIG"/>
    <property type="match status" value="1"/>
</dbReference>
<evidence type="ECO:0000256" key="6">
    <source>
        <dbReference type="ARBA" id="ARBA00023236"/>
    </source>
</evidence>
<dbReference type="eggNOG" id="COG0322">
    <property type="taxonomic scope" value="Bacteria"/>
</dbReference>
<evidence type="ECO:0000256" key="8">
    <source>
        <dbReference type="ARBA" id="ARBA00026073"/>
    </source>
</evidence>
<sequence length="488" mass="55922">MEDQLFAVVDVETTGGGINGNRLTEICIVRLRGSVILDKYTTLINPEKNIPLQITALTGIDNHLVAKAPKFHEVARKIEEMTRDAIFVAHNVSFDYNVLRNEFKDLGFEFTRKKLCTVRLSRKLIPGLFSYSLGRLCDSINIPIIDRHRAEGDTDATVILFQRMLTLDDDYKVFRSFLHSHSKEATLPPHLSADQINDLPDSPGIYLFKDKHHKVLYAGKAVNIKKRVLSHFYDKMTKEYRLGQETYYIDHETTGNELTALLLEADHIRRHYPKYNQAQKRPGLVYQIISYINQRGIIQLALGKTKLTMDSVGTFYNRAAAAEKLEQLCEFFKLCPRYCTLQSKVNVCSHYRIQNCEGICEGSESTENYNAKVKEAIASLGEETPTYVIREKGRHFKEEAFVLVKDGRYQGFGYVDIDVPITSVDDYEPFLKLQEATYHTHKILSNYLRKQGAPKMLFFDDKALRPGNLKILHPQIFGRKIPQGSMVL</sequence>
<protein>
    <recommendedName>
        <fullName evidence="9">Excinuclease cho</fullName>
    </recommendedName>
    <alternativeName>
        <fullName evidence="11">Endonuclease cho</fullName>
    </alternativeName>
    <alternativeName>
        <fullName evidence="10">UvrC homolog protein</fullName>
    </alternativeName>
</protein>
<dbReference type="PANTHER" id="PTHR30562">
    <property type="entry name" value="UVRC/OXIDOREDUCTASE"/>
    <property type="match status" value="1"/>
</dbReference>
<dbReference type="InterPro" id="IPR035901">
    <property type="entry name" value="GIY-YIG_endonuc_sf"/>
</dbReference>
<name>H2BTC1_GILLR</name>
<dbReference type="HOGENOM" id="CLU_030720_1_0_10"/>
<dbReference type="SUPFAM" id="SSF53098">
    <property type="entry name" value="Ribonuclease H-like"/>
    <property type="match status" value="1"/>
</dbReference>
<evidence type="ECO:0000256" key="10">
    <source>
        <dbReference type="ARBA" id="ARBA00042138"/>
    </source>
</evidence>
<evidence type="ECO:0000256" key="5">
    <source>
        <dbReference type="ARBA" id="ARBA00023204"/>
    </source>
</evidence>
<evidence type="ECO:0000313" key="14">
    <source>
        <dbReference type="Proteomes" id="UP000003844"/>
    </source>
</evidence>
<dbReference type="InterPro" id="IPR000305">
    <property type="entry name" value="GIY-YIG_endonuc"/>
</dbReference>
<proteinExistence type="predicted"/>
<dbReference type="RefSeq" id="WP_006990026.1">
    <property type="nucleotide sequence ID" value="NZ_JH594606.1"/>
</dbReference>
<dbReference type="Gene3D" id="3.30.420.10">
    <property type="entry name" value="Ribonuclease H-like superfamily/Ribonuclease H"/>
    <property type="match status" value="1"/>
</dbReference>
<dbReference type="InterPro" id="IPR036397">
    <property type="entry name" value="RNaseH_sf"/>
</dbReference>
<keyword evidence="5" id="KW-0234">DNA repair</keyword>
<dbReference type="eggNOG" id="COG0847">
    <property type="taxonomic scope" value="Bacteria"/>
</dbReference>
<dbReference type="SMART" id="SM00479">
    <property type="entry name" value="EXOIII"/>
    <property type="match status" value="1"/>
</dbReference>
<dbReference type="GO" id="GO:0006289">
    <property type="term" value="P:nucleotide-excision repair"/>
    <property type="evidence" value="ECO:0007669"/>
    <property type="project" value="InterPro"/>
</dbReference>
<dbReference type="Pfam" id="PF00929">
    <property type="entry name" value="RNase_T"/>
    <property type="match status" value="1"/>
</dbReference>
<dbReference type="GO" id="GO:0004527">
    <property type="term" value="F:exonuclease activity"/>
    <property type="evidence" value="ECO:0007669"/>
    <property type="project" value="UniProtKB-ARBA"/>
</dbReference>
<evidence type="ECO:0000256" key="3">
    <source>
        <dbReference type="ARBA" id="ARBA00022801"/>
    </source>
</evidence>
<gene>
    <name evidence="13" type="ORF">Gilli_3111</name>
</gene>
<dbReference type="FunFam" id="3.30.420.10:FF:000045">
    <property type="entry name" value="3'-5' exonuclease DinG"/>
    <property type="match status" value="1"/>
</dbReference>
<dbReference type="InterPro" id="IPR012337">
    <property type="entry name" value="RNaseH-like_sf"/>
</dbReference>
<evidence type="ECO:0000256" key="1">
    <source>
        <dbReference type="ARBA" id="ARBA00022763"/>
    </source>
</evidence>
<keyword evidence="2" id="KW-0228">DNA excision</keyword>
<keyword evidence="14" id="KW-1185">Reference proteome</keyword>
<evidence type="ECO:0000256" key="11">
    <source>
        <dbReference type="ARBA" id="ARBA00042732"/>
    </source>
</evidence>
<dbReference type="Proteomes" id="UP000003844">
    <property type="component" value="Unassembled WGS sequence"/>
</dbReference>
<keyword evidence="1" id="KW-0227">DNA damage</keyword>
<dbReference type="CDD" id="cd10434">
    <property type="entry name" value="GIY-YIG_UvrC_Cho"/>
    <property type="match status" value="1"/>
</dbReference>
<evidence type="ECO:0000256" key="7">
    <source>
        <dbReference type="ARBA" id="ARBA00025483"/>
    </source>
</evidence>
<comment type="function">
    <text evidence="7">DNA polymerase III is a complex, multichain enzyme responsible for most of the replicative synthesis in bacteria. The epsilon subunit contain the editing function and is a proofreading 3'-5' exonuclease.</text>
</comment>
<dbReference type="GO" id="GO:0009432">
    <property type="term" value="P:SOS response"/>
    <property type="evidence" value="ECO:0007669"/>
    <property type="project" value="UniProtKB-KW"/>
</dbReference>
<dbReference type="InterPro" id="IPR013520">
    <property type="entry name" value="Ribonucl_H"/>
</dbReference>
<dbReference type="STRING" id="865937.Gilli_3111"/>
<dbReference type="CDD" id="cd06127">
    <property type="entry name" value="DEDDh"/>
    <property type="match status" value="1"/>
</dbReference>
<evidence type="ECO:0000256" key="4">
    <source>
        <dbReference type="ARBA" id="ARBA00022881"/>
    </source>
</evidence>
<dbReference type="PROSITE" id="PS50164">
    <property type="entry name" value="GIY_YIG"/>
    <property type="match status" value="1"/>
</dbReference>
<dbReference type="Gene3D" id="3.40.1440.10">
    <property type="entry name" value="GIY-YIG endonuclease"/>
    <property type="match status" value="1"/>
</dbReference>
<dbReference type="SMART" id="SM00465">
    <property type="entry name" value="GIYc"/>
    <property type="match status" value="1"/>
</dbReference>
<organism evidence="13 14">
    <name type="scientific">Gillisia limnaea (strain DSM 15749 / LMG 21470 / R-8282)</name>
    <dbReference type="NCBI Taxonomy" id="865937"/>
    <lineage>
        <taxon>Bacteria</taxon>
        <taxon>Pseudomonadati</taxon>
        <taxon>Bacteroidota</taxon>
        <taxon>Flavobacteriia</taxon>
        <taxon>Flavobacteriales</taxon>
        <taxon>Flavobacteriaceae</taxon>
        <taxon>Gillisia</taxon>
    </lineage>
</organism>
<accession>H2BTC1</accession>
<dbReference type="InterPro" id="IPR047296">
    <property type="entry name" value="GIY-YIG_UvrC_Cho"/>
</dbReference>